<accession>A0AAN7S4F5</accession>
<evidence type="ECO:0000313" key="1">
    <source>
        <dbReference type="EMBL" id="KAK4831649.1"/>
    </source>
</evidence>
<protein>
    <submittedName>
        <fullName evidence="1">Uncharacterized protein</fullName>
    </submittedName>
</protein>
<comment type="caution">
    <text evidence="1">The sequence shown here is derived from an EMBL/GenBank/DDBJ whole genome shotgun (WGS) entry which is preliminary data.</text>
</comment>
<dbReference type="EMBL" id="JAUNZN010000001">
    <property type="protein sequence ID" value="KAK4831649.1"/>
    <property type="molecule type" value="Genomic_DNA"/>
</dbReference>
<proteinExistence type="predicted"/>
<evidence type="ECO:0000313" key="2">
    <source>
        <dbReference type="Proteomes" id="UP001333110"/>
    </source>
</evidence>
<gene>
    <name evidence="1" type="ORF">QYF61_018616</name>
</gene>
<organism evidence="1 2">
    <name type="scientific">Mycteria americana</name>
    <name type="common">Wood stork</name>
    <dbReference type="NCBI Taxonomy" id="33587"/>
    <lineage>
        <taxon>Eukaryota</taxon>
        <taxon>Metazoa</taxon>
        <taxon>Chordata</taxon>
        <taxon>Craniata</taxon>
        <taxon>Vertebrata</taxon>
        <taxon>Euteleostomi</taxon>
        <taxon>Archelosauria</taxon>
        <taxon>Archosauria</taxon>
        <taxon>Dinosauria</taxon>
        <taxon>Saurischia</taxon>
        <taxon>Theropoda</taxon>
        <taxon>Coelurosauria</taxon>
        <taxon>Aves</taxon>
        <taxon>Neognathae</taxon>
        <taxon>Neoaves</taxon>
        <taxon>Aequornithes</taxon>
        <taxon>Ciconiiformes</taxon>
        <taxon>Ciconiidae</taxon>
        <taxon>Mycteria</taxon>
    </lineage>
</organism>
<name>A0AAN7S4F5_MYCAM</name>
<reference evidence="1 2" key="1">
    <citation type="journal article" date="2023" name="J. Hered.">
        <title>Chromosome-level genome of the wood stork (Mycteria americana) provides insight into avian chromosome evolution.</title>
        <authorList>
            <person name="Flamio R. Jr."/>
            <person name="Ramstad K.M."/>
        </authorList>
    </citation>
    <scope>NUCLEOTIDE SEQUENCE [LARGE SCALE GENOMIC DNA]</scope>
    <source>
        <strain evidence="1">JAX WOST 10</strain>
    </source>
</reference>
<dbReference type="Proteomes" id="UP001333110">
    <property type="component" value="Unassembled WGS sequence"/>
</dbReference>
<dbReference type="AlphaFoldDB" id="A0AAN7S4F5"/>
<keyword evidence="2" id="KW-1185">Reference proteome</keyword>
<sequence>MASREPIPACSYLWRHHQDKSELLHSAALQEERVAILPGTTRMSKPQTHDTPYANRPGKTGRQMMVGGAMSYVKHSPLLFKLFNFYYIPLMTKTRTAHSVHKYRAINTQGLSPEKLEATHSIIIYTKVFKESWHWDKDARSRCQPGTQSELPHFTAYTAQIRQLFFLRQEAKRGESKPELLIAHAAPTQAEILPSCCSQWQISIQY</sequence>